<name>A0A4Y9ZJG5_9AGAM</name>
<comment type="caution">
    <text evidence="2">The sequence shown here is derived from an EMBL/GenBank/DDBJ whole genome shotgun (WGS) entry which is preliminary data.</text>
</comment>
<evidence type="ECO:0000313" key="2">
    <source>
        <dbReference type="EMBL" id="TFY73991.1"/>
    </source>
</evidence>
<feature type="region of interest" description="Disordered" evidence="1">
    <location>
        <begin position="208"/>
        <end position="264"/>
    </location>
</feature>
<accession>A0A4Y9ZJG5</accession>
<evidence type="ECO:0000313" key="3">
    <source>
        <dbReference type="Proteomes" id="UP000298061"/>
    </source>
</evidence>
<proteinExistence type="predicted"/>
<sequence length="264" mass="28678">MIRHLAINGILPGIITTPSPMDAATSLGALAELSSLAENAMRMHETMNGLIGKLSDEKAAMEGTVQTYAARQAHHASQNRMLASALMRLSDRQEGTEKALRAMLSEREEVSARLREDVVRMLLQNEERDAELRRGIEDLFSDTSRSIAEMQDLVKSLDDEAEVDAKADAFIKSPSPQVEARAMTPATPVAPAFNFNSVAIERVPSPARPAVHWEESEPFSRSSTPGVNGSALSMHSFSSQSEVPAKPRTPSPPPPAGRVVDDWP</sequence>
<feature type="compositionally biased region" description="Polar residues" evidence="1">
    <location>
        <begin position="219"/>
        <end position="242"/>
    </location>
</feature>
<reference evidence="2 3" key="1">
    <citation type="submission" date="2019-02" db="EMBL/GenBank/DDBJ databases">
        <title>Genome sequencing of the rare red list fungi Hericium alpestre (H. flagellum).</title>
        <authorList>
            <person name="Buettner E."/>
            <person name="Kellner H."/>
        </authorList>
    </citation>
    <scope>NUCLEOTIDE SEQUENCE [LARGE SCALE GENOMIC DNA]</scope>
    <source>
        <strain evidence="2 3">DSM 108284</strain>
    </source>
</reference>
<evidence type="ECO:0000256" key="1">
    <source>
        <dbReference type="SAM" id="MobiDB-lite"/>
    </source>
</evidence>
<organism evidence="2 3">
    <name type="scientific">Hericium alpestre</name>
    <dbReference type="NCBI Taxonomy" id="135208"/>
    <lineage>
        <taxon>Eukaryota</taxon>
        <taxon>Fungi</taxon>
        <taxon>Dikarya</taxon>
        <taxon>Basidiomycota</taxon>
        <taxon>Agaricomycotina</taxon>
        <taxon>Agaricomycetes</taxon>
        <taxon>Russulales</taxon>
        <taxon>Hericiaceae</taxon>
        <taxon>Hericium</taxon>
    </lineage>
</organism>
<gene>
    <name evidence="2" type="ORF">EWM64_g10020</name>
</gene>
<keyword evidence="3" id="KW-1185">Reference proteome</keyword>
<protein>
    <submittedName>
        <fullName evidence="2">Uncharacterized protein</fullName>
    </submittedName>
</protein>
<feature type="non-terminal residue" evidence="2">
    <location>
        <position position="264"/>
    </location>
</feature>
<dbReference type="Proteomes" id="UP000298061">
    <property type="component" value="Unassembled WGS sequence"/>
</dbReference>
<dbReference type="EMBL" id="SFCI01002378">
    <property type="protein sequence ID" value="TFY73991.1"/>
    <property type="molecule type" value="Genomic_DNA"/>
</dbReference>
<feature type="compositionally biased region" description="Pro residues" evidence="1">
    <location>
        <begin position="247"/>
        <end position="256"/>
    </location>
</feature>
<dbReference type="AlphaFoldDB" id="A0A4Y9ZJG5"/>